<keyword evidence="3 9" id="KW-0349">Heme</keyword>
<organism evidence="11 12">
    <name type="scientific">Aminomonas paucivorans DSM 12260</name>
    <dbReference type="NCBI Taxonomy" id="584708"/>
    <lineage>
        <taxon>Bacteria</taxon>
        <taxon>Thermotogati</taxon>
        <taxon>Synergistota</taxon>
        <taxon>Synergistia</taxon>
        <taxon>Synergistales</taxon>
        <taxon>Synergistaceae</taxon>
        <taxon>Aminomonas</taxon>
    </lineage>
</organism>
<evidence type="ECO:0000256" key="5">
    <source>
        <dbReference type="ARBA" id="ARBA00022723"/>
    </source>
</evidence>
<keyword evidence="12" id="KW-1185">Reference proteome</keyword>
<dbReference type="GO" id="GO:0005737">
    <property type="term" value="C:cytoplasm"/>
    <property type="evidence" value="ECO:0007669"/>
    <property type="project" value="UniProtKB-SubCell"/>
</dbReference>
<keyword evidence="4 9" id="KW-0949">S-adenosyl-L-methionine</keyword>
<reference evidence="11 12" key="1">
    <citation type="journal article" date="2010" name="Stand. Genomic Sci.">
        <title>Non-contiguous finished genome sequence of Aminomonas paucivorans type strain (GLU-3).</title>
        <authorList>
            <person name="Pitluck S."/>
            <person name="Yasawong M."/>
            <person name="Held B."/>
            <person name="Lapidus A."/>
            <person name="Nolan M."/>
            <person name="Copeland A."/>
            <person name="Lucas S."/>
            <person name="Del Rio T.G."/>
            <person name="Tice H."/>
            <person name="Cheng J.F."/>
            <person name="Chertkov O."/>
            <person name="Goodwin L."/>
            <person name="Tapia R."/>
            <person name="Han C."/>
            <person name="Liolios K."/>
            <person name="Ivanova N."/>
            <person name="Mavromatis K."/>
            <person name="Ovchinnikova G."/>
            <person name="Pati A."/>
            <person name="Chen A."/>
            <person name="Palaniappan K."/>
            <person name="Land M."/>
            <person name="Hauser L."/>
            <person name="Chang Y.J."/>
            <person name="Jeffries C.D."/>
            <person name="Pukall R."/>
            <person name="Spring S."/>
            <person name="Rohde M."/>
            <person name="Sikorski J."/>
            <person name="Goker M."/>
            <person name="Woyke T."/>
            <person name="Bristow J."/>
            <person name="Eisen J.A."/>
            <person name="Markowitz V."/>
            <person name="Hugenholtz P."/>
            <person name="Kyrpides N.C."/>
            <person name="Klenk H.P."/>
        </authorList>
    </citation>
    <scope>NUCLEOTIDE SEQUENCE [LARGE SCALE GENOMIC DNA]</scope>
    <source>
        <strain evidence="11 12">DSM 12260</strain>
    </source>
</reference>
<dbReference type="SUPFAM" id="SSF102114">
    <property type="entry name" value="Radical SAM enzymes"/>
    <property type="match status" value="1"/>
</dbReference>
<protein>
    <recommendedName>
        <fullName evidence="2 9">Heme chaperone HemW</fullName>
    </recommendedName>
</protein>
<dbReference type="SFLD" id="SFLDF00562">
    <property type="entry name" value="HemN-like__clustered_with_heat"/>
    <property type="match status" value="1"/>
</dbReference>
<dbReference type="PaxDb" id="584708-Apau_1196"/>
<dbReference type="HOGENOM" id="CLU_027579_2_2_0"/>
<dbReference type="InterPro" id="IPR007197">
    <property type="entry name" value="rSAM"/>
</dbReference>
<keyword evidence="9" id="KW-0004">4Fe-4S</keyword>
<comment type="function">
    <text evidence="9">Probably acts as a heme chaperone, transferring heme to an unknown acceptor. Binds one molecule of heme per monomer, possibly covalently. Binds 1 [4Fe-4S] cluster. The cluster is coordinated with 3 cysteines and an exchangeable S-adenosyl-L-methionine.</text>
</comment>
<dbReference type="Proteomes" id="UP000005096">
    <property type="component" value="Chromosome"/>
</dbReference>
<accession>E3CY89</accession>
<dbReference type="EMBL" id="CM001022">
    <property type="protein sequence ID" value="EFQ23622.1"/>
    <property type="molecule type" value="Genomic_DNA"/>
</dbReference>
<evidence type="ECO:0000256" key="1">
    <source>
        <dbReference type="ARBA" id="ARBA00006100"/>
    </source>
</evidence>
<keyword evidence="8 9" id="KW-0143">Chaperone</keyword>
<dbReference type="SMART" id="SM00729">
    <property type="entry name" value="Elp3"/>
    <property type="match status" value="1"/>
</dbReference>
<comment type="subcellular location">
    <subcellularLocation>
        <location evidence="9">Cytoplasm</location>
    </subcellularLocation>
</comment>
<evidence type="ECO:0000313" key="12">
    <source>
        <dbReference type="Proteomes" id="UP000005096"/>
    </source>
</evidence>
<dbReference type="AlphaFoldDB" id="E3CY89"/>
<dbReference type="STRING" id="584708.Apau_1196"/>
<dbReference type="GO" id="GO:0046872">
    <property type="term" value="F:metal ion binding"/>
    <property type="evidence" value="ECO:0007669"/>
    <property type="project" value="UniProtKB-UniRule"/>
</dbReference>
<dbReference type="PANTHER" id="PTHR13932">
    <property type="entry name" value="COPROPORPHYRINIGEN III OXIDASE"/>
    <property type="match status" value="1"/>
</dbReference>
<evidence type="ECO:0000256" key="3">
    <source>
        <dbReference type="ARBA" id="ARBA00022617"/>
    </source>
</evidence>
<dbReference type="InterPro" id="IPR004559">
    <property type="entry name" value="HemW-like"/>
</dbReference>
<evidence type="ECO:0000313" key="11">
    <source>
        <dbReference type="EMBL" id="EFQ23622.1"/>
    </source>
</evidence>
<dbReference type="InterPro" id="IPR058240">
    <property type="entry name" value="rSAM_sf"/>
</dbReference>
<dbReference type="RefSeq" id="WP_006300823.1">
    <property type="nucleotide sequence ID" value="NZ_CM001022.1"/>
</dbReference>
<dbReference type="PROSITE" id="PS51918">
    <property type="entry name" value="RADICAL_SAM"/>
    <property type="match status" value="1"/>
</dbReference>
<evidence type="ECO:0000256" key="4">
    <source>
        <dbReference type="ARBA" id="ARBA00022691"/>
    </source>
</evidence>
<dbReference type="InterPro" id="IPR013785">
    <property type="entry name" value="Aldolase_TIM"/>
</dbReference>
<dbReference type="Gene3D" id="3.20.20.70">
    <property type="entry name" value="Aldolase class I"/>
    <property type="match status" value="1"/>
</dbReference>
<dbReference type="GO" id="GO:0051539">
    <property type="term" value="F:4 iron, 4 sulfur cluster binding"/>
    <property type="evidence" value="ECO:0007669"/>
    <property type="project" value="UniProtKB-UniRule"/>
</dbReference>
<keyword evidence="9" id="KW-0963">Cytoplasm</keyword>
<evidence type="ECO:0000256" key="2">
    <source>
        <dbReference type="ARBA" id="ARBA00017228"/>
    </source>
</evidence>
<dbReference type="PANTHER" id="PTHR13932:SF5">
    <property type="entry name" value="RADICAL S-ADENOSYL METHIONINE DOMAIN-CONTAINING PROTEIN 1, MITOCHONDRIAL"/>
    <property type="match status" value="1"/>
</dbReference>
<keyword evidence="7 9" id="KW-0411">Iron-sulfur</keyword>
<dbReference type="GO" id="GO:0006779">
    <property type="term" value="P:porphyrin-containing compound biosynthetic process"/>
    <property type="evidence" value="ECO:0007669"/>
    <property type="project" value="InterPro"/>
</dbReference>
<feature type="domain" description="Radical SAM core" evidence="10">
    <location>
        <begin position="4"/>
        <end position="237"/>
    </location>
</feature>
<evidence type="ECO:0000256" key="6">
    <source>
        <dbReference type="ARBA" id="ARBA00023004"/>
    </source>
</evidence>
<evidence type="ECO:0000256" key="8">
    <source>
        <dbReference type="ARBA" id="ARBA00023186"/>
    </source>
</evidence>
<sequence length="376" mass="42733">MTPFDGRGPLALYVHVPFCTAKCPYCAFPSAPPGEGDEDRYLEGIGREVRFWASRLKRRGLSSLYVGGGTPTRLSPSGWERLIRFLEEAFSFRSSTEITVEANPESLSPEHLEIWGRWRPLRVSLGVQSFRDEELVALGRLHDGARAREAAMRIRRQGIPLGLDLMFGIPRQTLRTFAESLREALSLDPEHLSLYQLMLEEGTPFGESPPEGRAEEGYPFYRYAQWRLPRAGYGQYEVASFALSGRWRRHNLRYWLGGDFLGLGPGAWGCLGGWRYRNDPTLTGWRARTDRGRSAALWGERLSGERKAREEAILALRTRWGWSPGETSRRFGFPVAEAVEADLLPFVGAFVRRQGVRWVLTPRGFQVANRIWEALV</sequence>
<dbReference type="SFLD" id="SFLDG01082">
    <property type="entry name" value="B12-binding_domain_containing"/>
    <property type="match status" value="1"/>
</dbReference>
<evidence type="ECO:0000256" key="7">
    <source>
        <dbReference type="ARBA" id="ARBA00023014"/>
    </source>
</evidence>
<gene>
    <name evidence="11" type="ORF">Apau_1196</name>
</gene>
<dbReference type="NCBIfam" id="TIGR00539">
    <property type="entry name" value="hemN_rel"/>
    <property type="match status" value="1"/>
</dbReference>
<dbReference type="SFLD" id="SFLDG01065">
    <property type="entry name" value="anaerobic_coproporphyrinogen-I"/>
    <property type="match status" value="1"/>
</dbReference>
<proteinExistence type="inferred from homology"/>
<dbReference type="CDD" id="cd01335">
    <property type="entry name" value="Radical_SAM"/>
    <property type="match status" value="1"/>
</dbReference>
<name>E3CY89_9BACT</name>
<dbReference type="SFLD" id="SFLDS00029">
    <property type="entry name" value="Radical_SAM"/>
    <property type="match status" value="1"/>
</dbReference>
<dbReference type="InterPro" id="IPR034505">
    <property type="entry name" value="Coproporphyrinogen-III_oxidase"/>
</dbReference>
<keyword evidence="11" id="KW-0560">Oxidoreductase</keyword>
<comment type="similarity">
    <text evidence="1">Belongs to the anaerobic coproporphyrinogen-III oxidase family. HemW subfamily.</text>
</comment>
<dbReference type="InterPro" id="IPR006638">
    <property type="entry name" value="Elp3/MiaA/NifB-like_rSAM"/>
</dbReference>
<evidence type="ECO:0000256" key="9">
    <source>
        <dbReference type="RuleBase" id="RU364116"/>
    </source>
</evidence>
<keyword evidence="6 9" id="KW-0408">Iron</keyword>
<keyword evidence="5 9" id="KW-0479">Metal-binding</keyword>
<dbReference type="eggNOG" id="COG0635">
    <property type="taxonomic scope" value="Bacteria"/>
</dbReference>
<evidence type="ECO:0000259" key="10">
    <source>
        <dbReference type="PROSITE" id="PS51918"/>
    </source>
</evidence>
<dbReference type="Pfam" id="PF04055">
    <property type="entry name" value="Radical_SAM"/>
    <property type="match status" value="1"/>
</dbReference>
<dbReference type="GO" id="GO:0004109">
    <property type="term" value="F:coproporphyrinogen oxidase activity"/>
    <property type="evidence" value="ECO:0007669"/>
    <property type="project" value="InterPro"/>
</dbReference>